<dbReference type="GO" id="GO:0005634">
    <property type="term" value="C:nucleus"/>
    <property type="evidence" value="ECO:0007669"/>
    <property type="project" value="UniProtKB-SubCell"/>
</dbReference>
<evidence type="ECO:0000256" key="3">
    <source>
        <dbReference type="ARBA" id="ARBA00023163"/>
    </source>
</evidence>
<dbReference type="AlphaFoldDB" id="A0ABD3IWM6"/>
<evidence type="ECO:0000313" key="8">
    <source>
        <dbReference type="EMBL" id="KAL3718240.1"/>
    </source>
</evidence>
<feature type="domain" description="PPC" evidence="7">
    <location>
        <begin position="44"/>
        <end position="191"/>
    </location>
</feature>
<dbReference type="SUPFAM" id="SSF117856">
    <property type="entry name" value="AF0104/ALDC/Ptd012-like"/>
    <property type="match status" value="1"/>
</dbReference>
<feature type="region of interest" description="Disordered" evidence="6">
    <location>
        <begin position="1"/>
        <end position="33"/>
    </location>
</feature>
<evidence type="ECO:0000256" key="4">
    <source>
        <dbReference type="ARBA" id="ARBA00023242"/>
    </source>
</evidence>
<feature type="compositionally biased region" description="Polar residues" evidence="6">
    <location>
        <begin position="258"/>
        <end position="270"/>
    </location>
</feature>
<keyword evidence="2 5" id="KW-0238">DNA-binding</keyword>
<name>A0ABD3IWM6_EUCGL</name>
<comment type="domain">
    <text evidence="5">The PPC domain mediates interactions between AHL proteins.</text>
</comment>
<dbReference type="InterPro" id="IPR039605">
    <property type="entry name" value="AHL"/>
</dbReference>
<evidence type="ECO:0000313" key="9">
    <source>
        <dbReference type="Proteomes" id="UP001634007"/>
    </source>
</evidence>
<keyword evidence="9" id="KW-1185">Reference proteome</keyword>
<dbReference type="PROSITE" id="PS51742">
    <property type="entry name" value="PPC"/>
    <property type="match status" value="1"/>
</dbReference>
<sequence length="270" mass="28800">MRSASSSPGLVRRSSASRSRGRRRGPSSGILHVPPVVGGPEWEFDGNFEAQIVTIHRGEEIFAKLSAFIEPGAQSLSVFSATGSVSTVVMRQPGRLGGFLTYEGCFEILALNGSFTIWEGRICTSPEVSLVSIMLARPDGQVFGGRVAGPLTAAGPTQIVVATFKDNEPIRVESTYPHARAAIGVSANPIHEVRQPEQIARMAEVDDNSGTPTSALLEPTDKEAKTTITSGNNDVNPASLRIDEHYPLGPVEPILDQNMPTDTNANVPEL</sequence>
<comment type="subcellular location">
    <subcellularLocation>
        <location evidence="5">Nucleus</location>
    </subcellularLocation>
</comment>
<comment type="function">
    <text evidence="5">Transcription factor that specifically binds AT-rich DNA sequences related to the nuclear matrix attachment regions (MARs).</text>
</comment>
<evidence type="ECO:0000256" key="5">
    <source>
        <dbReference type="RuleBase" id="RU367031"/>
    </source>
</evidence>
<dbReference type="PANTHER" id="PTHR31500:SF45">
    <property type="entry name" value="AT-HOOK MOTIF NUCLEAR-LOCALIZED PROTEIN"/>
    <property type="match status" value="1"/>
</dbReference>
<comment type="caution">
    <text evidence="8">The sequence shown here is derived from an EMBL/GenBank/DDBJ whole genome shotgun (WGS) entry which is preliminary data.</text>
</comment>
<reference evidence="8 9" key="1">
    <citation type="submission" date="2024-11" db="EMBL/GenBank/DDBJ databases">
        <title>Chromosome-level genome assembly of Eucalyptus globulus Labill. provides insights into its genome evolution.</title>
        <authorList>
            <person name="Li X."/>
        </authorList>
    </citation>
    <scope>NUCLEOTIDE SEQUENCE [LARGE SCALE GENOMIC DNA]</scope>
    <source>
        <strain evidence="8">CL2024</strain>
        <tissue evidence="8">Fresh tender leaves</tissue>
    </source>
</reference>
<feature type="compositionally biased region" description="Polar residues" evidence="6">
    <location>
        <begin position="226"/>
        <end position="236"/>
    </location>
</feature>
<protein>
    <recommendedName>
        <fullName evidence="5">AT-hook motif nuclear-localized protein</fullName>
    </recommendedName>
</protein>
<dbReference type="CDD" id="cd11378">
    <property type="entry name" value="DUF296"/>
    <property type="match status" value="1"/>
</dbReference>
<gene>
    <name evidence="8" type="ORF">ACJRO7_003384</name>
</gene>
<dbReference type="PANTHER" id="PTHR31500">
    <property type="entry name" value="AT-HOOK MOTIF NUCLEAR-LOCALIZED PROTEIN 9"/>
    <property type="match status" value="1"/>
</dbReference>
<organism evidence="8 9">
    <name type="scientific">Eucalyptus globulus</name>
    <name type="common">Tasmanian blue gum</name>
    <dbReference type="NCBI Taxonomy" id="34317"/>
    <lineage>
        <taxon>Eukaryota</taxon>
        <taxon>Viridiplantae</taxon>
        <taxon>Streptophyta</taxon>
        <taxon>Embryophyta</taxon>
        <taxon>Tracheophyta</taxon>
        <taxon>Spermatophyta</taxon>
        <taxon>Magnoliopsida</taxon>
        <taxon>eudicotyledons</taxon>
        <taxon>Gunneridae</taxon>
        <taxon>Pentapetalae</taxon>
        <taxon>rosids</taxon>
        <taxon>malvids</taxon>
        <taxon>Myrtales</taxon>
        <taxon>Myrtaceae</taxon>
        <taxon>Myrtoideae</taxon>
        <taxon>Eucalypteae</taxon>
        <taxon>Eucalyptus</taxon>
    </lineage>
</organism>
<keyword evidence="1 5" id="KW-0805">Transcription regulation</keyword>
<evidence type="ECO:0000256" key="2">
    <source>
        <dbReference type="ARBA" id="ARBA00023125"/>
    </source>
</evidence>
<keyword evidence="3 5" id="KW-0804">Transcription</keyword>
<evidence type="ECO:0000256" key="1">
    <source>
        <dbReference type="ARBA" id="ARBA00023015"/>
    </source>
</evidence>
<dbReference type="Proteomes" id="UP001634007">
    <property type="component" value="Unassembled WGS sequence"/>
</dbReference>
<dbReference type="Pfam" id="PF03479">
    <property type="entry name" value="PCC"/>
    <property type="match status" value="1"/>
</dbReference>
<dbReference type="EMBL" id="JBJKBG010000010">
    <property type="protein sequence ID" value="KAL3718240.1"/>
    <property type="molecule type" value="Genomic_DNA"/>
</dbReference>
<evidence type="ECO:0000259" key="7">
    <source>
        <dbReference type="PROSITE" id="PS51742"/>
    </source>
</evidence>
<dbReference type="InterPro" id="IPR005175">
    <property type="entry name" value="PPC_dom"/>
</dbReference>
<feature type="region of interest" description="Disordered" evidence="6">
    <location>
        <begin position="204"/>
        <end position="270"/>
    </location>
</feature>
<proteinExistence type="predicted"/>
<dbReference type="Gene3D" id="3.30.1330.80">
    <property type="entry name" value="Hypothetical protein, similar to alpha- acetolactate decarboxylase, domain 2"/>
    <property type="match status" value="1"/>
</dbReference>
<dbReference type="GO" id="GO:0003680">
    <property type="term" value="F:minor groove of adenine-thymine-rich DNA binding"/>
    <property type="evidence" value="ECO:0007669"/>
    <property type="project" value="UniProtKB-UniRule"/>
</dbReference>
<evidence type="ECO:0000256" key="6">
    <source>
        <dbReference type="SAM" id="MobiDB-lite"/>
    </source>
</evidence>
<keyword evidence="4 5" id="KW-0539">Nucleus</keyword>
<accession>A0ABD3IWM6</accession>